<dbReference type="Pfam" id="PF00485">
    <property type="entry name" value="PRK"/>
    <property type="match status" value="1"/>
</dbReference>
<sequence length="228" mass="26038">MQLTKVVTIGISGPSCSGKTTLALLLKKLLNRVIVINQDEYFKSDDQIPIDENTGLANWDSPAAIDFKSLNEAIDKARRDPFALLTKKEKKLQNNHHGSDLMTKQDFNDISDQLKFLEDIIFIIVEGFLLFCDEDVCANLDNKFFVTASRQVLKKRRESRPGYKTLQGYWVDPPGYFDQIVYPQYLLWNSHLLDPKTIDPSIQILNTDNTSVKEMTTVVINSLTQNYT</sequence>
<dbReference type="PANTHER" id="PTHR10285">
    <property type="entry name" value="URIDINE KINASE"/>
    <property type="match status" value="1"/>
</dbReference>
<dbReference type="EMBL" id="JAEPRD010000203">
    <property type="protein sequence ID" value="KAG2194189.1"/>
    <property type="molecule type" value="Genomic_DNA"/>
</dbReference>
<dbReference type="GO" id="GO:0005524">
    <property type="term" value="F:ATP binding"/>
    <property type="evidence" value="ECO:0007669"/>
    <property type="project" value="InterPro"/>
</dbReference>
<evidence type="ECO:0000259" key="1">
    <source>
        <dbReference type="Pfam" id="PF00485"/>
    </source>
</evidence>
<dbReference type="InterPro" id="IPR006083">
    <property type="entry name" value="PRK/URK"/>
</dbReference>
<dbReference type="PRINTS" id="PR00988">
    <property type="entry name" value="URIDINKINASE"/>
</dbReference>
<feature type="domain" description="Phosphoribulokinase/uridine kinase" evidence="1">
    <location>
        <begin position="9"/>
        <end position="157"/>
    </location>
</feature>
<dbReference type="GO" id="GO:0016301">
    <property type="term" value="F:kinase activity"/>
    <property type="evidence" value="ECO:0007669"/>
    <property type="project" value="InterPro"/>
</dbReference>
<evidence type="ECO:0000313" key="3">
    <source>
        <dbReference type="Proteomes" id="UP000603453"/>
    </source>
</evidence>
<dbReference type="OrthoDB" id="10041966at2759"/>
<proteinExistence type="predicted"/>
<reference evidence="2" key="1">
    <citation type="submission" date="2020-12" db="EMBL/GenBank/DDBJ databases">
        <title>Metabolic potential, ecology and presence of endohyphal bacteria is reflected in genomic diversity of Mucoromycotina.</title>
        <authorList>
            <person name="Muszewska A."/>
            <person name="Okrasinska A."/>
            <person name="Steczkiewicz K."/>
            <person name="Drgas O."/>
            <person name="Orlowska M."/>
            <person name="Perlinska-Lenart U."/>
            <person name="Aleksandrzak-Piekarczyk T."/>
            <person name="Szatraj K."/>
            <person name="Zielenkiewicz U."/>
            <person name="Pilsyk S."/>
            <person name="Malc E."/>
            <person name="Mieczkowski P."/>
            <person name="Kruszewska J.S."/>
            <person name="Biernat P."/>
            <person name="Pawlowska J."/>
        </authorList>
    </citation>
    <scope>NUCLEOTIDE SEQUENCE</scope>
    <source>
        <strain evidence="2">WA0000017839</strain>
    </source>
</reference>
<keyword evidence="3" id="KW-1185">Reference proteome</keyword>
<dbReference type="InterPro" id="IPR027417">
    <property type="entry name" value="P-loop_NTPase"/>
</dbReference>
<dbReference type="SUPFAM" id="SSF52540">
    <property type="entry name" value="P-loop containing nucleoside triphosphate hydrolases"/>
    <property type="match status" value="1"/>
</dbReference>
<accession>A0A8H7QK68</accession>
<dbReference type="Proteomes" id="UP000603453">
    <property type="component" value="Unassembled WGS sequence"/>
</dbReference>
<comment type="caution">
    <text evidence="2">The sequence shown here is derived from an EMBL/GenBank/DDBJ whole genome shotgun (WGS) entry which is preliminary data.</text>
</comment>
<name>A0A8H7QK68_9FUNG</name>
<dbReference type="Gene3D" id="3.40.50.300">
    <property type="entry name" value="P-loop containing nucleotide triphosphate hydrolases"/>
    <property type="match status" value="1"/>
</dbReference>
<protein>
    <recommendedName>
        <fullName evidence="1">Phosphoribulokinase/uridine kinase domain-containing protein</fullName>
    </recommendedName>
</protein>
<organism evidence="2 3">
    <name type="scientific">Mucor saturninus</name>
    <dbReference type="NCBI Taxonomy" id="64648"/>
    <lineage>
        <taxon>Eukaryota</taxon>
        <taxon>Fungi</taxon>
        <taxon>Fungi incertae sedis</taxon>
        <taxon>Mucoromycota</taxon>
        <taxon>Mucoromycotina</taxon>
        <taxon>Mucoromycetes</taxon>
        <taxon>Mucorales</taxon>
        <taxon>Mucorineae</taxon>
        <taxon>Mucoraceae</taxon>
        <taxon>Mucor</taxon>
    </lineage>
</organism>
<evidence type="ECO:0000313" key="2">
    <source>
        <dbReference type="EMBL" id="KAG2194189.1"/>
    </source>
</evidence>
<gene>
    <name evidence="2" type="ORF">INT47_007921</name>
</gene>
<dbReference type="AlphaFoldDB" id="A0A8H7QK68"/>